<feature type="binding site" evidence="7">
    <location>
        <position position="27"/>
    </location>
    <ligand>
        <name>5-amino-6-(D-ribitylamino)uracil</name>
        <dbReference type="ChEBI" id="CHEBI:15934"/>
    </ligand>
</feature>
<keyword evidence="4 7" id="KW-0686">Riboflavin biosynthesis</keyword>
<proteinExistence type="inferred from homology"/>
<dbReference type="EC" id="2.5.1.78" evidence="3 7"/>
<dbReference type="InterPro" id="IPR034964">
    <property type="entry name" value="LS"/>
</dbReference>
<comment type="catalytic activity">
    <reaction evidence="6 7">
        <text>(2S)-2-hydroxy-3-oxobutyl phosphate + 5-amino-6-(D-ribitylamino)uracil = 6,7-dimethyl-8-(1-D-ribityl)lumazine + phosphate + 2 H2O + H(+)</text>
        <dbReference type="Rhea" id="RHEA:26152"/>
        <dbReference type="ChEBI" id="CHEBI:15377"/>
        <dbReference type="ChEBI" id="CHEBI:15378"/>
        <dbReference type="ChEBI" id="CHEBI:15934"/>
        <dbReference type="ChEBI" id="CHEBI:43474"/>
        <dbReference type="ChEBI" id="CHEBI:58201"/>
        <dbReference type="ChEBI" id="CHEBI:58830"/>
        <dbReference type="EC" id="2.5.1.78"/>
    </reaction>
</comment>
<feature type="binding site" evidence="7">
    <location>
        <begin position="87"/>
        <end position="89"/>
    </location>
    <ligand>
        <name>5-amino-6-(D-ribitylamino)uracil</name>
        <dbReference type="ChEBI" id="CHEBI:15934"/>
    </ligand>
</feature>
<feature type="binding site" evidence="7">
    <location>
        <begin position="92"/>
        <end position="93"/>
    </location>
    <ligand>
        <name>(2S)-2-hydroxy-3-oxobutyl phosphate</name>
        <dbReference type="ChEBI" id="CHEBI:58830"/>
    </ligand>
</feature>
<name>A0A4Q2UCX4_9HYPH</name>
<comment type="function">
    <text evidence="7">Catalyzes the formation of 6,7-dimethyl-8-ribityllumazine by condensation of 5-amino-6-(D-ribitylamino)uracil with 3,4-dihydroxy-2-butanone 4-phosphate. This is the penultimate step in the biosynthesis of riboflavin.</text>
</comment>
<dbReference type="RefSeq" id="WP_129224533.1">
    <property type="nucleotide sequence ID" value="NZ_QYBB01000004.1"/>
</dbReference>
<dbReference type="InterPro" id="IPR002180">
    <property type="entry name" value="LS/RS"/>
</dbReference>
<dbReference type="Gene3D" id="3.40.50.960">
    <property type="entry name" value="Lumazine/riboflavin synthase"/>
    <property type="match status" value="1"/>
</dbReference>
<dbReference type="EMBL" id="QYBB01000004">
    <property type="protein sequence ID" value="RYC33017.1"/>
    <property type="molecule type" value="Genomic_DNA"/>
</dbReference>
<dbReference type="AlphaFoldDB" id="A0A4Q2UCX4"/>
<evidence type="ECO:0000256" key="5">
    <source>
        <dbReference type="ARBA" id="ARBA00022679"/>
    </source>
</evidence>
<comment type="pathway">
    <text evidence="1 7">Cofactor biosynthesis; riboflavin biosynthesis; riboflavin from 2-hydroxy-3-oxobutyl phosphate and 5-amino-6-(D-ribitylamino)uracil: step 1/2.</text>
</comment>
<keyword evidence="9" id="KW-1185">Reference proteome</keyword>
<feature type="binding site" evidence="7">
    <location>
        <position position="134"/>
    </location>
    <ligand>
        <name>(2S)-2-hydroxy-3-oxobutyl phosphate</name>
        <dbReference type="ChEBI" id="CHEBI:58830"/>
    </ligand>
</feature>
<feature type="binding site" evidence="7">
    <location>
        <begin position="58"/>
        <end position="60"/>
    </location>
    <ligand>
        <name>5-amino-6-(D-ribitylamino)uracil</name>
        <dbReference type="ChEBI" id="CHEBI:15934"/>
    </ligand>
</feature>
<reference evidence="8 9" key="2">
    <citation type="submission" date="2019-02" db="EMBL/GenBank/DDBJ databases">
        <title>'Lichenibacterium ramalinii' gen. nov. sp. nov., 'Lichenibacterium minor' gen. nov. sp. nov.</title>
        <authorList>
            <person name="Pankratov T."/>
        </authorList>
    </citation>
    <scope>NUCLEOTIDE SEQUENCE [LARGE SCALE GENOMIC DNA]</scope>
    <source>
        <strain evidence="8 9">RmlP026</strain>
    </source>
</reference>
<feature type="binding site" evidence="7">
    <location>
        <position position="120"/>
    </location>
    <ligand>
        <name>5-amino-6-(D-ribitylamino)uracil</name>
        <dbReference type="ChEBI" id="CHEBI:15934"/>
    </ligand>
</feature>
<dbReference type="GO" id="GO:0005829">
    <property type="term" value="C:cytosol"/>
    <property type="evidence" value="ECO:0007669"/>
    <property type="project" value="TreeGrafter"/>
</dbReference>
<comment type="caution">
    <text evidence="8">The sequence shown here is derived from an EMBL/GenBank/DDBJ whole genome shotgun (WGS) entry which is preliminary data.</text>
</comment>
<evidence type="ECO:0000313" key="8">
    <source>
        <dbReference type="EMBL" id="RYC33017.1"/>
    </source>
</evidence>
<protein>
    <recommendedName>
        <fullName evidence="3 7">6,7-dimethyl-8-ribityllumazine synthase</fullName>
        <shortName evidence="7">DMRL synthase</shortName>
        <shortName evidence="7">LS</shortName>
        <shortName evidence="7">Lumazine synthase</shortName>
        <ecNumber evidence="3 7">2.5.1.78</ecNumber>
    </recommendedName>
</protein>
<dbReference type="Proteomes" id="UP000290759">
    <property type="component" value="Unassembled WGS sequence"/>
</dbReference>
<dbReference type="InterPro" id="IPR036467">
    <property type="entry name" value="LS/RS_sf"/>
</dbReference>
<evidence type="ECO:0000256" key="2">
    <source>
        <dbReference type="ARBA" id="ARBA00007424"/>
    </source>
</evidence>
<dbReference type="UniPathway" id="UPA00275">
    <property type="reaction ID" value="UER00404"/>
</dbReference>
<organism evidence="8 9">
    <name type="scientific">Lichenibacterium minor</name>
    <dbReference type="NCBI Taxonomy" id="2316528"/>
    <lineage>
        <taxon>Bacteria</taxon>
        <taxon>Pseudomonadati</taxon>
        <taxon>Pseudomonadota</taxon>
        <taxon>Alphaproteobacteria</taxon>
        <taxon>Hyphomicrobiales</taxon>
        <taxon>Lichenihabitantaceae</taxon>
        <taxon>Lichenibacterium</taxon>
    </lineage>
</organism>
<dbReference type="HAMAP" id="MF_00178">
    <property type="entry name" value="Lumazine_synth"/>
    <property type="match status" value="1"/>
</dbReference>
<reference evidence="8 9" key="1">
    <citation type="submission" date="2018-12" db="EMBL/GenBank/DDBJ databases">
        <authorList>
            <person name="Grouzdev D.S."/>
            <person name="Krutkina M.S."/>
        </authorList>
    </citation>
    <scope>NUCLEOTIDE SEQUENCE [LARGE SCALE GENOMIC DNA]</scope>
    <source>
        <strain evidence="8 9">RmlP026</strain>
    </source>
</reference>
<evidence type="ECO:0000256" key="7">
    <source>
        <dbReference type="HAMAP-Rule" id="MF_00178"/>
    </source>
</evidence>
<dbReference type="Pfam" id="PF00885">
    <property type="entry name" value="DMRL_synthase"/>
    <property type="match status" value="1"/>
</dbReference>
<gene>
    <name evidence="7" type="primary">ribH</name>
    <name evidence="8" type="ORF">D3273_06075</name>
</gene>
<dbReference type="NCBIfam" id="TIGR00114">
    <property type="entry name" value="lumazine-synth"/>
    <property type="match status" value="1"/>
</dbReference>
<dbReference type="OrthoDB" id="9809709at2"/>
<dbReference type="PANTHER" id="PTHR21058:SF0">
    <property type="entry name" value="6,7-DIMETHYL-8-RIBITYLLUMAZINE SYNTHASE"/>
    <property type="match status" value="1"/>
</dbReference>
<evidence type="ECO:0000256" key="4">
    <source>
        <dbReference type="ARBA" id="ARBA00022619"/>
    </source>
</evidence>
<dbReference type="CDD" id="cd09209">
    <property type="entry name" value="Lumazine_synthase-I"/>
    <property type="match status" value="1"/>
</dbReference>
<dbReference type="GO" id="GO:0000906">
    <property type="term" value="F:6,7-dimethyl-8-ribityllumazine synthase activity"/>
    <property type="evidence" value="ECO:0007669"/>
    <property type="project" value="UniProtKB-UniRule"/>
</dbReference>
<comment type="similarity">
    <text evidence="2 7">Belongs to the DMRL synthase family.</text>
</comment>
<dbReference type="GO" id="GO:0009349">
    <property type="term" value="C:riboflavin synthase complex"/>
    <property type="evidence" value="ECO:0007669"/>
    <property type="project" value="UniProtKB-UniRule"/>
</dbReference>
<keyword evidence="5 7" id="KW-0808">Transferase</keyword>
<accession>A0A4Q2UCX4</accession>
<dbReference type="PANTHER" id="PTHR21058">
    <property type="entry name" value="6,7-DIMETHYL-8-RIBITYLLUMAZINE SYNTHASE DMRL SYNTHASE LUMAZINE SYNTHASE"/>
    <property type="match status" value="1"/>
</dbReference>
<evidence type="ECO:0000256" key="3">
    <source>
        <dbReference type="ARBA" id="ARBA00012664"/>
    </source>
</evidence>
<dbReference type="SUPFAM" id="SSF52121">
    <property type="entry name" value="Lumazine synthase"/>
    <property type="match status" value="1"/>
</dbReference>
<evidence type="ECO:0000256" key="6">
    <source>
        <dbReference type="ARBA" id="ARBA00048785"/>
    </source>
</evidence>
<evidence type="ECO:0000256" key="1">
    <source>
        <dbReference type="ARBA" id="ARBA00004917"/>
    </source>
</evidence>
<feature type="active site" description="Proton donor" evidence="7">
    <location>
        <position position="95"/>
    </location>
</feature>
<evidence type="ECO:0000313" key="9">
    <source>
        <dbReference type="Proteomes" id="UP000290759"/>
    </source>
</evidence>
<dbReference type="GO" id="GO:0009231">
    <property type="term" value="P:riboflavin biosynthetic process"/>
    <property type="evidence" value="ECO:0007669"/>
    <property type="project" value="UniProtKB-UniRule"/>
</dbReference>
<sequence length="167" mass="17282">MAEPQRRTDAEPHVAADGRFLIVEGRFYDDIGDRLLAGAKAALDAAGATYDVVTMPGALEVPPAIAIAIDGAAAAGRPYGGAVALGCIMRGETYHFEVVSNESARGLMDLAIARRLPLGNGILTVEDADQALARAEPSRGDKGGEAARAMLALWRLKARPADAGAAT</sequence>